<dbReference type="Pfam" id="PF14622">
    <property type="entry name" value="Ribonucleas_3_3"/>
    <property type="match status" value="1"/>
</dbReference>
<proteinExistence type="inferred from homology"/>
<evidence type="ECO:0000256" key="2">
    <source>
        <dbReference type="ARBA" id="ARBA00022722"/>
    </source>
</evidence>
<evidence type="ECO:0000256" key="5">
    <source>
        <dbReference type="ARBA" id="ARBA00022884"/>
    </source>
</evidence>
<dbReference type="PANTHER" id="PTHR11207">
    <property type="entry name" value="RIBONUCLEASE III"/>
    <property type="match status" value="1"/>
</dbReference>
<keyword evidence="2" id="KW-0540">Nuclease</keyword>
<dbReference type="PROSITE" id="PS50137">
    <property type="entry name" value="DS_RBD"/>
    <property type="match status" value="1"/>
</dbReference>
<keyword evidence="3" id="KW-0255">Endonuclease</keyword>
<dbReference type="GO" id="GO:0010468">
    <property type="term" value="P:regulation of gene expression"/>
    <property type="evidence" value="ECO:0007669"/>
    <property type="project" value="TreeGrafter"/>
</dbReference>
<evidence type="ECO:0000256" key="4">
    <source>
        <dbReference type="ARBA" id="ARBA00022801"/>
    </source>
</evidence>
<dbReference type="PANTHER" id="PTHR11207:SF0">
    <property type="entry name" value="RIBONUCLEASE 3"/>
    <property type="match status" value="1"/>
</dbReference>
<dbReference type="InterPro" id="IPR014720">
    <property type="entry name" value="dsRBD_dom"/>
</dbReference>
<dbReference type="HAMAP" id="MF_00104">
    <property type="entry name" value="RNase_III"/>
    <property type="match status" value="1"/>
</dbReference>
<dbReference type="SUPFAM" id="SSF54768">
    <property type="entry name" value="dsRNA-binding domain-like"/>
    <property type="match status" value="1"/>
</dbReference>
<keyword evidence="4" id="KW-0378">Hydrolase</keyword>
<dbReference type="EMBL" id="MK072002">
    <property type="protein sequence ID" value="AYV76942.1"/>
    <property type="molecule type" value="Genomic_DNA"/>
</dbReference>
<evidence type="ECO:0000256" key="3">
    <source>
        <dbReference type="ARBA" id="ARBA00022759"/>
    </source>
</evidence>
<feature type="domain" description="DRBM" evidence="7">
    <location>
        <begin position="210"/>
        <end position="280"/>
    </location>
</feature>
<accession>A0A3G4ZPV7</accession>
<dbReference type="Gene3D" id="1.10.1520.10">
    <property type="entry name" value="Ribonuclease III domain"/>
    <property type="match status" value="1"/>
</dbReference>
<dbReference type="CDD" id="cd00593">
    <property type="entry name" value="RIBOc"/>
    <property type="match status" value="1"/>
</dbReference>
<dbReference type="SUPFAM" id="SSF69065">
    <property type="entry name" value="RNase III domain-like"/>
    <property type="match status" value="1"/>
</dbReference>
<evidence type="ECO:0000313" key="9">
    <source>
        <dbReference type="EMBL" id="AYV76942.1"/>
    </source>
</evidence>
<dbReference type="GO" id="GO:0006364">
    <property type="term" value="P:rRNA processing"/>
    <property type="evidence" value="ECO:0007669"/>
    <property type="project" value="InterPro"/>
</dbReference>
<dbReference type="Gene3D" id="3.30.160.20">
    <property type="match status" value="1"/>
</dbReference>
<evidence type="ECO:0000259" key="7">
    <source>
        <dbReference type="PROSITE" id="PS50137"/>
    </source>
</evidence>
<protein>
    <submittedName>
        <fullName evidence="9">Ribonuclease III</fullName>
    </submittedName>
</protein>
<dbReference type="SMART" id="SM00535">
    <property type="entry name" value="RIBOc"/>
    <property type="match status" value="1"/>
</dbReference>
<gene>
    <name evidence="9" type="ORF">Barrevirus5_1</name>
</gene>
<reference evidence="9" key="1">
    <citation type="submission" date="2018-10" db="EMBL/GenBank/DDBJ databases">
        <title>Hidden diversity of soil giant viruses.</title>
        <authorList>
            <person name="Schulz F."/>
            <person name="Alteio L."/>
            <person name="Goudeau D."/>
            <person name="Ryan E.M."/>
            <person name="Malmstrom R.R."/>
            <person name="Blanchard J."/>
            <person name="Woyke T."/>
        </authorList>
    </citation>
    <scope>NUCLEOTIDE SEQUENCE</scope>
    <source>
        <strain evidence="9">BAV1</strain>
    </source>
</reference>
<dbReference type="CDD" id="cd10845">
    <property type="entry name" value="DSRM_RNAse_III_family"/>
    <property type="match status" value="1"/>
</dbReference>
<dbReference type="PROSITE" id="PS00517">
    <property type="entry name" value="RNASE_3_1"/>
    <property type="match status" value="1"/>
</dbReference>
<organism evidence="9">
    <name type="scientific">Barrevirus sp</name>
    <dbReference type="NCBI Taxonomy" id="2487763"/>
    <lineage>
        <taxon>Viruses</taxon>
        <taxon>Varidnaviria</taxon>
        <taxon>Bamfordvirae</taxon>
        <taxon>Nucleocytoviricota</taxon>
        <taxon>Megaviricetes</taxon>
        <taxon>Imitervirales</taxon>
        <taxon>Mimiviridae</taxon>
        <taxon>Klosneuvirinae</taxon>
    </lineage>
</organism>
<name>A0A3G4ZPV7_9VIRU</name>
<dbReference type="GO" id="GO:0003725">
    <property type="term" value="F:double-stranded RNA binding"/>
    <property type="evidence" value="ECO:0007669"/>
    <property type="project" value="TreeGrafter"/>
</dbReference>
<sequence>MSDLEYILNEKNKYITKEYIEGLLKKHGGIDINIKNLEHFQRAMIHLSYLVRNEKFYKNNKTKAYQIQSNDIEPIKPELISRTIPLQEDSYERLEFLGDAQLHLIFGEYLFKRYEKEDEGFLTKLRTKIENGDTLSVLSETIGLGEYVVISRYVELNGGRTSNRPLLEDAFEAFIGALYLECGFEITKTFVVNLVEQEIDFAIMLSTVTNFKEKLLQYFHLKRWCDPVYGTLNISGNECSKLYTIYLKLKKNELDDGEVVATGSASSKKQAEQNAAKAFLISQRIFKEDDDEVEDIEEVSEDEGFDNRTKVNRVFDKEEEEDIEEITDESEEIKVAEPVNNVDKEDSIEVVTTESEKEEEVVKPKTFICPSCKKIYMKEHMYIKHISQRKCSKEKNMKKELKDLIKV</sequence>
<dbReference type="InterPro" id="IPR000999">
    <property type="entry name" value="RNase_III_dom"/>
</dbReference>
<dbReference type="Pfam" id="PF00035">
    <property type="entry name" value="dsrm"/>
    <property type="match status" value="1"/>
</dbReference>
<dbReference type="SMART" id="SM00358">
    <property type="entry name" value="DSRM"/>
    <property type="match status" value="1"/>
</dbReference>
<keyword evidence="5 6" id="KW-0694">RNA-binding</keyword>
<comment type="similarity">
    <text evidence="1">Belongs to the ribonuclease III family.</text>
</comment>
<dbReference type="PROSITE" id="PS50142">
    <property type="entry name" value="RNASE_3_2"/>
    <property type="match status" value="1"/>
</dbReference>
<evidence type="ECO:0000256" key="1">
    <source>
        <dbReference type="ARBA" id="ARBA00010183"/>
    </source>
</evidence>
<evidence type="ECO:0000256" key="6">
    <source>
        <dbReference type="PROSITE-ProRule" id="PRU00266"/>
    </source>
</evidence>
<evidence type="ECO:0000259" key="8">
    <source>
        <dbReference type="PROSITE" id="PS50142"/>
    </source>
</evidence>
<dbReference type="GO" id="GO:0004525">
    <property type="term" value="F:ribonuclease III activity"/>
    <property type="evidence" value="ECO:0007669"/>
    <property type="project" value="InterPro"/>
</dbReference>
<dbReference type="InterPro" id="IPR011907">
    <property type="entry name" value="RNase_III"/>
</dbReference>
<feature type="domain" description="RNase III" evidence="8">
    <location>
        <begin position="47"/>
        <end position="183"/>
    </location>
</feature>
<dbReference type="InterPro" id="IPR036389">
    <property type="entry name" value="RNase_III_sf"/>
</dbReference>